<evidence type="ECO:0000313" key="2">
    <source>
        <dbReference type="EMBL" id="MUH60150.1"/>
    </source>
</evidence>
<evidence type="ECO:0008006" key="4">
    <source>
        <dbReference type="Google" id="ProtNLM"/>
    </source>
</evidence>
<keyword evidence="1" id="KW-1133">Transmembrane helix</keyword>
<accession>A0A7K1J6S1</accession>
<sequence length="311" mass="35518">MLHDSITGDLSLIMLAASGPEQTDKDKDLILSLSQEALRKTHAVIELLEENRHQTETPALCHGSDIRNLCCEKDAQMQQIGHTGEAHVIGDQNIPVNDECMQLIQELYANILRHCRNSTYTFAIKISEEGVSITQTNTCNDELQLQTHGGKDWSSTENHRRTWRTFYRSTSRGLMDCQRLDSLIRSHTISTGRVRHYTFSLTHIHCPSKRTARRRRYTFAYKTAFSVHRAAFSHQDVSNGTQLPHRTLPKERIMSTKKSYDTLQATPATIAIMWWTFSIIAVEGWPVVTIACFLIAMYLTVHYFRNGAPKL</sequence>
<dbReference type="AlphaFoldDB" id="A0A7K1J6S1"/>
<keyword evidence="3" id="KW-1185">Reference proteome</keyword>
<evidence type="ECO:0000256" key="1">
    <source>
        <dbReference type="SAM" id="Phobius"/>
    </source>
</evidence>
<name>A0A7K1J6S1_9BIFI</name>
<proteinExistence type="predicted"/>
<feature type="transmembrane region" description="Helical" evidence="1">
    <location>
        <begin position="272"/>
        <end position="301"/>
    </location>
</feature>
<protein>
    <recommendedName>
        <fullName evidence="4">Histidine kinase</fullName>
    </recommendedName>
</protein>
<reference evidence="2 3" key="1">
    <citation type="submission" date="2019-09" db="EMBL/GenBank/DDBJ databases">
        <title>Bifidobacterium canis sp. nov., isolated from the digestive tract of German Shepherd dog puppy.</title>
        <authorList>
            <person name="Bunesova V."/>
        </authorList>
    </citation>
    <scope>NUCLEOTIDE SEQUENCE [LARGE SCALE GENOMIC DNA]</scope>
    <source>
        <strain evidence="2 3">GSD1FS</strain>
    </source>
</reference>
<gene>
    <name evidence="2" type="ORF">GSD1FS_1503</name>
</gene>
<keyword evidence="1" id="KW-0472">Membrane</keyword>
<organism evidence="2 3">
    <name type="scientific">Bifidobacterium canis</name>
    <dbReference type="NCBI Taxonomy" id="2610880"/>
    <lineage>
        <taxon>Bacteria</taxon>
        <taxon>Bacillati</taxon>
        <taxon>Actinomycetota</taxon>
        <taxon>Actinomycetes</taxon>
        <taxon>Bifidobacteriales</taxon>
        <taxon>Bifidobacteriaceae</taxon>
        <taxon>Bifidobacterium</taxon>
    </lineage>
</organism>
<dbReference type="EMBL" id="WNLP01000008">
    <property type="protein sequence ID" value="MUH60150.1"/>
    <property type="molecule type" value="Genomic_DNA"/>
</dbReference>
<evidence type="ECO:0000313" key="3">
    <source>
        <dbReference type="Proteomes" id="UP000487882"/>
    </source>
</evidence>
<dbReference type="Proteomes" id="UP000487882">
    <property type="component" value="Unassembled WGS sequence"/>
</dbReference>
<comment type="caution">
    <text evidence="2">The sequence shown here is derived from an EMBL/GenBank/DDBJ whole genome shotgun (WGS) entry which is preliminary data.</text>
</comment>
<keyword evidence="1" id="KW-0812">Transmembrane</keyword>